<proteinExistence type="predicted"/>
<keyword evidence="3" id="KW-1133">Transmembrane helix</keyword>
<dbReference type="InterPro" id="IPR017733">
    <property type="entry name" value="OmpA-like_dom_proteobacteria"/>
</dbReference>
<dbReference type="NCBIfam" id="TIGR03350">
    <property type="entry name" value="type_VI_ompA"/>
    <property type="match status" value="1"/>
</dbReference>
<dbReference type="AlphaFoldDB" id="A0A158F525"/>
<keyword evidence="3" id="KW-0812">Transmembrane</keyword>
<feature type="compositionally biased region" description="Basic and acidic residues" evidence="2">
    <location>
        <begin position="405"/>
        <end position="414"/>
    </location>
</feature>
<dbReference type="Gene3D" id="1.25.40.590">
    <property type="entry name" value="Type IV / VI secretion system, DotU"/>
    <property type="match status" value="1"/>
</dbReference>
<dbReference type="Gene3D" id="3.30.1330.60">
    <property type="entry name" value="OmpA-like domain"/>
    <property type="match status" value="1"/>
</dbReference>
<comment type="caution">
    <text evidence="5">The sequence shown here is derived from an EMBL/GenBank/DDBJ whole genome shotgun (WGS) entry which is preliminary data.</text>
</comment>
<dbReference type="Proteomes" id="UP000055019">
    <property type="component" value="Unassembled WGS sequence"/>
</dbReference>
<dbReference type="NCBIfam" id="TIGR03349">
    <property type="entry name" value="IV_VI_DotU"/>
    <property type="match status" value="1"/>
</dbReference>
<keyword evidence="6" id="KW-1185">Reference proteome</keyword>
<dbReference type="SUPFAM" id="SSF103088">
    <property type="entry name" value="OmpA-like"/>
    <property type="match status" value="1"/>
</dbReference>
<evidence type="ECO:0000313" key="5">
    <source>
        <dbReference type="EMBL" id="SAL14978.1"/>
    </source>
</evidence>
<name>A0A158F525_9BURK</name>
<dbReference type="PANTHER" id="PTHR38033:SF1">
    <property type="entry name" value="DOTU FAMILY TYPE IV_VI SECRETION SYSTEM PROTEIN"/>
    <property type="match status" value="1"/>
</dbReference>
<dbReference type="NCBIfam" id="NF005444">
    <property type="entry name" value="PRK07033.1"/>
    <property type="match status" value="1"/>
</dbReference>
<keyword evidence="1 3" id="KW-0472">Membrane</keyword>
<evidence type="ECO:0000259" key="4">
    <source>
        <dbReference type="PROSITE" id="PS51123"/>
    </source>
</evidence>
<evidence type="ECO:0000256" key="1">
    <source>
        <dbReference type="PROSITE-ProRule" id="PRU00473"/>
    </source>
</evidence>
<dbReference type="PANTHER" id="PTHR38033">
    <property type="entry name" value="MEMBRANE PROTEIN-RELATED"/>
    <property type="match status" value="1"/>
</dbReference>
<dbReference type="InterPro" id="IPR017732">
    <property type="entry name" value="T4/T6SS_DotU"/>
</dbReference>
<dbReference type="GO" id="GO:0016020">
    <property type="term" value="C:membrane"/>
    <property type="evidence" value="ECO:0007669"/>
    <property type="project" value="UniProtKB-UniRule"/>
</dbReference>
<organism evidence="5 6">
    <name type="scientific">Caballeronia arvi</name>
    <dbReference type="NCBI Taxonomy" id="1777135"/>
    <lineage>
        <taxon>Bacteria</taxon>
        <taxon>Pseudomonadati</taxon>
        <taxon>Pseudomonadota</taxon>
        <taxon>Betaproteobacteria</taxon>
        <taxon>Burkholderiales</taxon>
        <taxon>Burkholderiaceae</taxon>
        <taxon>Caballeronia</taxon>
    </lineage>
</organism>
<feature type="domain" description="OmpA-like" evidence="4">
    <location>
        <begin position="321"/>
        <end position="440"/>
    </location>
</feature>
<reference evidence="5" key="1">
    <citation type="submission" date="2016-01" db="EMBL/GenBank/DDBJ databases">
        <authorList>
            <person name="Peeters C."/>
        </authorList>
    </citation>
    <scope>NUCLEOTIDE SEQUENCE [LARGE SCALE GENOMIC DNA]</scope>
    <source>
        <strain evidence="5">LMG 29317</strain>
    </source>
</reference>
<protein>
    <submittedName>
        <fullName evidence="5">OmpA/MotB family outer membrane protein</fullName>
    </submittedName>
</protein>
<evidence type="ECO:0000256" key="2">
    <source>
        <dbReference type="SAM" id="MobiDB-lite"/>
    </source>
</evidence>
<dbReference type="PROSITE" id="PS51123">
    <property type="entry name" value="OMPA_2"/>
    <property type="match status" value="1"/>
</dbReference>
<dbReference type="RefSeq" id="WP_061145068.1">
    <property type="nucleotide sequence ID" value="NZ_FCOM02000001.1"/>
</dbReference>
<feature type="region of interest" description="Disordered" evidence="2">
    <location>
        <begin position="405"/>
        <end position="442"/>
    </location>
</feature>
<evidence type="ECO:0000256" key="3">
    <source>
        <dbReference type="SAM" id="Phobius"/>
    </source>
</evidence>
<evidence type="ECO:0000313" key="6">
    <source>
        <dbReference type="Proteomes" id="UP000055019"/>
    </source>
</evidence>
<accession>A0A158F525</accession>
<gene>
    <name evidence="5" type="ORF">AWB74_00413</name>
</gene>
<dbReference type="Pfam" id="PF00691">
    <property type="entry name" value="OmpA"/>
    <property type="match status" value="1"/>
</dbReference>
<dbReference type="Pfam" id="PF09850">
    <property type="entry name" value="DotU"/>
    <property type="match status" value="1"/>
</dbReference>
<dbReference type="CDD" id="cd07185">
    <property type="entry name" value="OmpA_C-like"/>
    <property type="match status" value="1"/>
</dbReference>
<sequence>MAHDDDPFAGFESDQTMIKPNPGARRRSAGSGSTEGAYAASGATAASAGSGQRAFDTAFAGGGAVNPLVAACAPLLQLAPRIRTMSACADPAALRDSLAAGVRRFEDEARANGIASEQVTAARYIVCTMLDEAASGTPWGAGVWARQSLLVTFHNEAWGGEKVFQLLARLAQKPAQHLHLLELANMVLALGFEGRYRVAAQGRQTLDAIRARLYQLIRKERSEPERALSPHWQGVPTARRRTTDVLPVWVVGAFALLLLAAAWLAMSFQLGRASDPAFDTLASIRAGAQRPLVVTQAARPRLAEFLAQEIRDGLVAVDDRVDRSVVTLHGDNVFRPGSADVAEQTKPLIGRIAAALKAVPGNVLVTGHTDDRPIRSARFPSNWELSQERAANVRDLLAASVAPERLKAEGKGDADPVAPNDSPAGRARNRRVEVTLFAKPGS</sequence>
<feature type="region of interest" description="Disordered" evidence="2">
    <location>
        <begin position="1"/>
        <end position="36"/>
    </location>
</feature>
<dbReference type="OrthoDB" id="345640at2"/>
<dbReference type="EMBL" id="FCOM02000001">
    <property type="protein sequence ID" value="SAL14978.1"/>
    <property type="molecule type" value="Genomic_DNA"/>
</dbReference>
<dbReference type="InterPro" id="IPR036737">
    <property type="entry name" value="OmpA-like_sf"/>
</dbReference>
<dbReference type="InterPro" id="IPR038522">
    <property type="entry name" value="T4/T6SS_DotU_sf"/>
</dbReference>
<dbReference type="NCBIfam" id="NF038228">
    <property type="entry name" value="IcmH_DotU_IVB"/>
    <property type="match status" value="1"/>
</dbReference>
<feature type="transmembrane region" description="Helical" evidence="3">
    <location>
        <begin position="246"/>
        <end position="266"/>
    </location>
</feature>
<dbReference type="InterPro" id="IPR006665">
    <property type="entry name" value="OmpA-like"/>
</dbReference>